<organism evidence="9 10">
    <name type="scientific">Pontibacter qinzhouensis</name>
    <dbReference type="NCBI Taxonomy" id="2603253"/>
    <lineage>
        <taxon>Bacteria</taxon>
        <taxon>Pseudomonadati</taxon>
        <taxon>Bacteroidota</taxon>
        <taxon>Cytophagia</taxon>
        <taxon>Cytophagales</taxon>
        <taxon>Hymenobacteraceae</taxon>
        <taxon>Pontibacter</taxon>
    </lineage>
</organism>
<accession>A0A5C8K783</accession>
<evidence type="ECO:0000313" key="10">
    <source>
        <dbReference type="Proteomes" id="UP000321926"/>
    </source>
</evidence>
<dbReference type="PANTHER" id="PTHR42865">
    <property type="entry name" value="PROTON/GLUTAMATE-ASPARTATE SYMPORTER"/>
    <property type="match status" value="1"/>
</dbReference>
<reference evidence="9 10" key="1">
    <citation type="submission" date="2019-08" db="EMBL/GenBank/DDBJ databases">
        <authorList>
            <person name="Shi S."/>
        </authorList>
    </citation>
    <scope>NUCLEOTIDE SEQUENCE [LARGE SCALE GENOMIC DNA]</scope>
    <source>
        <strain evidence="9 10">GY10130</strain>
    </source>
</reference>
<dbReference type="PROSITE" id="PS00714">
    <property type="entry name" value="NA_DICARBOXYL_SYMP_2"/>
    <property type="match status" value="1"/>
</dbReference>
<proteinExistence type="predicted"/>
<evidence type="ECO:0000256" key="6">
    <source>
        <dbReference type="ARBA" id="ARBA00022989"/>
    </source>
</evidence>
<evidence type="ECO:0000256" key="8">
    <source>
        <dbReference type="SAM" id="Phobius"/>
    </source>
</evidence>
<dbReference type="GO" id="GO:0006835">
    <property type="term" value="P:dicarboxylic acid transport"/>
    <property type="evidence" value="ECO:0007669"/>
    <property type="project" value="UniProtKB-ARBA"/>
</dbReference>
<dbReference type="EMBL" id="VRTY01000025">
    <property type="protein sequence ID" value="TXK48029.1"/>
    <property type="molecule type" value="Genomic_DNA"/>
</dbReference>
<dbReference type="Proteomes" id="UP000321926">
    <property type="component" value="Unassembled WGS sequence"/>
</dbReference>
<feature type="transmembrane region" description="Helical" evidence="8">
    <location>
        <begin position="40"/>
        <end position="61"/>
    </location>
</feature>
<keyword evidence="3" id="KW-1003">Cell membrane</keyword>
<dbReference type="FunFam" id="1.10.3860.10:FF:000001">
    <property type="entry name" value="C4-dicarboxylate transport protein"/>
    <property type="match status" value="1"/>
</dbReference>
<evidence type="ECO:0000256" key="7">
    <source>
        <dbReference type="ARBA" id="ARBA00023136"/>
    </source>
</evidence>
<dbReference type="OrthoDB" id="9768885at2"/>
<feature type="transmembrane region" description="Helical" evidence="8">
    <location>
        <begin position="161"/>
        <end position="180"/>
    </location>
</feature>
<keyword evidence="4 8" id="KW-0812">Transmembrane</keyword>
<feature type="transmembrane region" description="Helical" evidence="8">
    <location>
        <begin position="238"/>
        <end position="260"/>
    </location>
</feature>
<keyword evidence="2" id="KW-0813">Transport</keyword>
<feature type="transmembrane region" description="Helical" evidence="8">
    <location>
        <begin position="81"/>
        <end position="103"/>
    </location>
</feature>
<comment type="subcellular location">
    <subcellularLocation>
        <location evidence="1">Cell membrane</location>
        <topology evidence="1">Multi-pass membrane protein</topology>
    </subcellularLocation>
</comment>
<sequence>MKRLALHWQILIGMTLGVLWGIMASSTGLTGVTTDWIKPFGTIFINLLQLIAVPLVLVSLITGVAGLSDISKLSRIGTKTIGIYLGTTVIAVVLGLILVNIAAPGKAFSQEKREEFKEQFAATTSSKSADAAQLRSATPLQPLVDIVPSNIFGAITDNGKMLQVIFFALIFGVALILIPPDKAAPVFAFFDGVNLVVLKIVDIIMLAAPYGVFALLAGLVVEFAGDDPAAALELLLVLGYYCIVVLVGLGILLFGVYPFLATTFGKIKYKTFMKGMFPAQMLAFSTSSSAATLPVTMECCERNLGLSKEVSSFVLPLGATINMDGTSLYQAVAAVFIAQAFGMDLSLSTQLGIVLTATLASIGSAAVPGAGVVMLVIVLQQANIPIEGIALILAPDRLLDMCRTVVNITGDATVTSVIARTEGEIPHPDPIY</sequence>
<dbReference type="RefSeq" id="WP_147921286.1">
    <property type="nucleotide sequence ID" value="NZ_VRTY01000025.1"/>
</dbReference>
<comment type="caution">
    <text evidence="9">The sequence shown here is derived from an EMBL/GenBank/DDBJ whole genome shotgun (WGS) entry which is preliminary data.</text>
</comment>
<name>A0A5C8K783_9BACT</name>
<keyword evidence="7 8" id="KW-0472">Membrane</keyword>
<dbReference type="GO" id="GO:0015293">
    <property type="term" value="F:symporter activity"/>
    <property type="evidence" value="ECO:0007669"/>
    <property type="project" value="UniProtKB-KW"/>
</dbReference>
<dbReference type="SUPFAM" id="SSF118215">
    <property type="entry name" value="Proton glutamate symport protein"/>
    <property type="match status" value="1"/>
</dbReference>
<feature type="transmembrane region" description="Helical" evidence="8">
    <location>
        <begin position="353"/>
        <end position="379"/>
    </location>
</feature>
<dbReference type="InterPro" id="IPR018107">
    <property type="entry name" value="Na-dicarboxylate_symporter_CS"/>
</dbReference>
<feature type="transmembrane region" description="Helical" evidence="8">
    <location>
        <begin position="192"/>
        <end position="218"/>
    </location>
</feature>
<evidence type="ECO:0000256" key="4">
    <source>
        <dbReference type="ARBA" id="ARBA00022692"/>
    </source>
</evidence>
<keyword evidence="6 8" id="KW-1133">Transmembrane helix</keyword>
<evidence type="ECO:0000256" key="5">
    <source>
        <dbReference type="ARBA" id="ARBA00022847"/>
    </source>
</evidence>
<dbReference type="PRINTS" id="PR00173">
    <property type="entry name" value="EDTRNSPORT"/>
</dbReference>
<protein>
    <submittedName>
        <fullName evidence="9">Dicarboxylate/amino acid:cation symporter</fullName>
    </submittedName>
</protein>
<dbReference type="GO" id="GO:0005886">
    <property type="term" value="C:plasma membrane"/>
    <property type="evidence" value="ECO:0007669"/>
    <property type="project" value="UniProtKB-SubCell"/>
</dbReference>
<keyword evidence="10" id="KW-1185">Reference proteome</keyword>
<dbReference type="InterPro" id="IPR001991">
    <property type="entry name" value="Na-dicarboxylate_symporter"/>
</dbReference>
<dbReference type="Gene3D" id="1.10.3860.10">
    <property type="entry name" value="Sodium:dicarboxylate symporter"/>
    <property type="match status" value="1"/>
</dbReference>
<evidence type="ECO:0000256" key="2">
    <source>
        <dbReference type="ARBA" id="ARBA00022448"/>
    </source>
</evidence>
<evidence type="ECO:0000256" key="1">
    <source>
        <dbReference type="ARBA" id="ARBA00004651"/>
    </source>
</evidence>
<keyword evidence="5" id="KW-0769">Symport</keyword>
<evidence type="ECO:0000256" key="3">
    <source>
        <dbReference type="ARBA" id="ARBA00022475"/>
    </source>
</evidence>
<evidence type="ECO:0000313" key="9">
    <source>
        <dbReference type="EMBL" id="TXK48029.1"/>
    </source>
</evidence>
<dbReference type="Pfam" id="PF00375">
    <property type="entry name" value="SDF"/>
    <property type="match status" value="1"/>
</dbReference>
<gene>
    <name evidence="9" type="ORF">FVR03_08340</name>
</gene>
<dbReference type="PANTHER" id="PTHR42865:SF7">
    <property type="entry name" value="PROTON_GLUTAMATE-ASPARTATE SYMPORTER"/>
    <property type="match status" value="1"/>
</dbReference>
<dbReference type="AlphaFoldDB" id="A0A5C8K783"/>
<dbReference type="InterPro" id="IPR036458">
    <property type="entry name" value="Na:dicarbo_symporter_sf"/>
</dbReference>